<accession>A0A6J4MAZ0</accession>
<proteinExistence type="predicted"/>
<dbReference type="AlphaFoldDB" id="A0A6J4MAZ0"/>
<evidence type="ECO:0000313" key="2">
    <source>
        <dbReference type="EMBL" id="CAA9355137.1"/>
    </source>
</evidence>
<feature type="compositionally biased region" description="Basic residues" evidence="1">
    <location>
        <begin position="126"/>
        <end position="135"/>
    </location>
</feature>
<organism evidence="2">
    <name type="scientific">uncultured Gemmatimonadaceae bacterium</name>
    <dbReference type="NCBI Taxonomy" id="246130"/>
    <lineage>
        <taxon>Bacteria</taxon>
        <taxon>Pseudomonadati</taxon>
        <taxon>Gemmatimonadota</taxon>
        <taxon>Gemmatimonadia</taxon>
        <taxon>Gemmatimonadales</taxon>
        <taxon>Gemmatimonadaceae</taxon>
        <taxon>environmental samples</taxon>
    </lineage>
</organism>
<feature type="compositionally biased region" description="Basic residues" evidence="1">
    <location>
        <begin position="14"/>
        <end position="26"/>
    </location>
</feature>
<name>A0A6J4MAZ0_9BACT</name>
<feature type="compositionally biased region" description="Basic and acidic residues" evidence="1">
    <location>
        <begin position="177"/>
        <end position="204"/>
    </location>
</feature>
<evidence type="ECO:0000256" key="1">
    <source>
        <dbReference type="SAM" id="MobiDB-lite"/>
    </source>
</evidence>
<feature type="compositionally biased region" description="Basic and acidic residues" evidence="1">
    <location>
        <begin position="80"/>
        <end position="99"/>
    </location>
</feature>
<reference evidence="2" key="1">
    <citation type="submission" date="2020-02" db="EMBL/GenBank/DDBJ databases">
        <authorList>
            <person name="Meier V. D."/>
        </authorList>
    </citation>
    <scope>NUCLEOTIDE SEQUENCE</scope>
    <source>
        <strain evidence="2">AVDCRST_MAG40</strain>
    </source>
</reference>
<feature type="compositionally biased region" description="Basic residues" evidence="1">
    <location>
        <begin position="145"/>
        <end position="157"/>
    </location>
</feature>
<sequence length="239" mass="24640">ARFTSDASRDQRPCRRGGGPRRRHGCRPAGHQGPADGPGTDGPAVDGAAARGPADGPGADESGPVDADDARLAPGGAGGRAHDDAEVRAAHGDDRHDGDVGEDGAVEAHDRLQPGGPARVPDAAPRRHGAGRRLPRAAGDVRRAGNVRRQRDRRAHQGRAVGAVRQGGGKPAGAQPRPRDRHREADGRGRQEDVRRADHGHEGRPAGALHRAADVRADAERRGPGPAAADGRGTDVASV</sequence>
<feature type="compositionally biased region" description="Basic and acidic residues" evidence="1">
    <location>
        <begin position="211"/>
        <end position="223"/>
    </location>
</feature>
<protein>
    <submittedName>
        <fullName evidence="2">Uncharacterized protein</fullName>
    </submittedName>
</protein>
<gene>
    <name evidence="2" type="ORF">AVDCRST_MAG40-3118</name>
</gene>
<feature type="non-terminal residue" evidence="2">
    <location>
        <position position="1"/>
    </location>
</feature>
<feature type="non-terminal residue" evidence="2">
    <location>
        <position position="239"/>
    </location>
</feature>
<feature type="region of interest" description="Disordered" evidence="1">
    <location>
        <begin position="1"/>
        <end position="239"/>
    </location>
</feature>
<feature type="compositionally biased region" description="Low complexity" evidence="1">
    <location>
        <begin position="27"/>
        <end position="60"/>
    </location>
</feature>
<dbReference type="EMBL" id="CADCTX010000855">
    <property type="protein sequence ID" value="CAA9355137.1"/>
    <property type="molecule type" value="Genomic_DNA"/>
</dbReference>